<dbReference type="SUPFAM" id="SSF54373">
    <property type="entry name" value="FAD-linked reductases, C-terminal domain"/>
    <property type="match status" value="1"/>
</dbReference>
<dbReference type="Proteomes" id="UP001645859">
    <property type="component" value="Unassembled WGS sequence"/>
</dbReference>
<dbReference type="SUPFAM" id="SSF51905">
    <property type="entry name" value="FAD/NAD(P)-binding domain"/>
    <property type="match status" value="1"/>
</dbReference>
<dbReference type="InterPro" id="IPR002937">
    <property type="entry name" value="Amino_oxidase"/>
</dbReference>
<evidence type="ECO:0000313" key="3">
    <source>
        <dbReference type="Proteomes" id="UP001645859"/>
    </source>
</evidence>
<dbReference type="PANTHER" id="PTHR42923:SF3">
    <property type="entry name" value="PROTOPORPHYRINOGEN OXIDASE"/>
    <property type="match status" value="1"/>
</dbReference>
<reference evidence="2 3" key="1">
    <citation type="submission" date="2018-09" db="EMBL/GenBank/DDBJ databases">
        <title>Comparative genomics of Leucobacter spp.</title>
        <authorList>
            <person name="Reis A.C."/>
            <person name="Kolvenbach B.A."/>
            <person name="Corvini P.F.X."/>
            <person name="Nunes O.C."/>
        </authorList>
    </citation>
    <scope>NUCLEOTIDE SEQUENCE [LARGE SCALE GENOMIC DNA]</scope>
    <source>
        <strain evidence="2 3">TAN 31504</strain>
    </source>
</reference>
<feature type="domain" description="Amine oxidase" evidence="1">
    <location>
        <begin position="22"/>
        <end position="428"/>
    </location>
</feature>
<dbReference type="PANTHER" id="PTHR42923">
    <property type="entry name" value="PROTOPORPHYRINOGEN OXIDASE"/>
    <property type="match status" value="1"/>
</dbReference>
<dbReference type="InterPro" id="IPR050464">
    <property type="entry name" value="Zeta_carotene_desat/Oxidored"/>
</dbReference>
<dbReference type="Gene3D" id="3.50.50.60">
    <property type="entry name" value="FAD/NAD(P)-binding domain"/>
    <property type="match status" value="1"/>
</dbReference>
<accession>A0ABS1SCX3</accession>
<dbReference type="EMBL" id="QYAC01000001">
    <property type="protein sequence ID" value="MBL3678231.1"/>
    <property type="molecule type" value="Genomic_DNA"/>
</dbReference>
<sequence>MPPEPPESGAVRAHVAIVGGGVAGLVVARDLARAGLRVTLREAAARLGGRVRATEIAGVRVEIGAEAFATRGGAVAELITELGLADRVIAPAPLGSWLVAGVDGSAVPLPPAGAMGIPAAPLGRAARRALGVSGAIRAAVEPLLPRRIGSGSETLADLVRARMGARVLDRLVRPVTLGVAATEPERMPLANLTELAAARARTGSLTGAARRLRDSAAAAGGAVLGLRGGMSALVDALAAACRELGVAIELEAPVTGVTPRPTGGLALHGGASELHADAVVLALPEGPIRQLLTADTPEAAVSTPVEVLALVLDAGHAALAPLAHAPRGTGALVSGPAAGSAAGSAAASAAVPPIAAKALTHVSRKWPGAVPPGREVIRLSYGRAGAPPVTAALDDAAALALALQDAARILGTPVPADAVRGFGRQAWDMPLRGTRLPPEFPSGVHLLGDWRTGAGFAALVPAARQLARSVALSLPTPPTTHPLTEQA</sequence>
<protein>
    <submittedName>
        <fullName evidence="2">Protoporphyrinogen oxidase</fullName>
    </submittedName>
</protein>
<dbReference type="RefSeq" id="WP_202343458.1">
    <property type="nucleotide sequence ID" value="NZ_BAAAPI010000001.1"/>
</dbReference>
<evidence type="ECO:0000313" key="2">
    <source>
        <dbReference type="EMBL" id="MBL3678231.1"/>
    </source>
</evidence>
<organism evidence="2 3">
    <name type="scientific">Leucobacter chromiireducens subsp. solipictus</name>
    <dbReference type="NCBI Taxonomy" id="398235"/>
    <lineage>
        <taxon>Bacteria</taxon>
        <taxon>Bacillati</taxon>
        <taxon>Actinomycetota</taxon>
        <taxon>Actinomycetes</taxon>
        <taxon>Micrococcales</taxon>
        <taxon>Microbacteriaceae</taxon>
        <taxon>Leucobacter</taxon>
    </lineage>
</organism>
<dbReference type="Gene3D" id="1.10.3110.10">
    <property type="entry name" value="protoporphyrinogen ix oxidase, domain 3"/>
    <property type="match status" value="1"/>
</dbReference>
<dbReference type="Pfam" id="PF01593">
    <property type="entry name" value="Amino_oxidase"/>
    <property type="match status" value="1"/>
</dbReference>
<dbReference type="InterPro" id="IPR036188">
    <property type="entry name" value="FAD/NAD-bd_sf"/>
</dbReference>
<proteinExistence type="predicted"/>
<comment type="caution">
    <text evidence="2">The sequence shown here is derived from an EMBL/GenBank/DDBJ whole genome shotgun (WGS) entry which is preliminary data.</text>
</comment>
<gene>
    <name evidence="2" type="ORF">D3230_02775</name>
</gene>
<name>A0ABS1SCX3_9MICO</name>
<evidence type="ECO:0000259" key="1">
    <source>
        <dbReference type="Pfam" id="PF01593"/>
    </source>
</evidence>
<dbReference type="PRINTS" id="PR00420">
    <property type="entry name" value="RNGMNOXGNASE"/>
</dbReference>
<dbReference type="Gene3D" id="3.90.660.20">
    <property type="entry name" value="Protoporphyrinogen oxidase, mitochondrial, domain 2"/>
    <property type="match status" value="1"/>
</dbReference>
<keyword evidence="3" id="KW-1185">Reference proteome</keyword>